<dbReference type="CDD" id="cd00483">
    <property type="entry name" value="HPPK"/>
    <property type="match status" value="1"/>
</dbReference>
<keyword evidence="5" id="KW-0547">Nucleotide-binding</keyword>
<comment type="catalytic activity">
    <reaction evidence="1">
        <text>6-hydroxymethyl-7,8-dihydropterin + ATP = (7,8-dihydropterin-6-yl)methyl diphosphate + AMP + H(+)</text>
        <dbReference type="Rhea" id="RHEA:11412"/>
        <dbReference type="ChEBI" id="CHEBI:15378"/>
        <dbReference type="ChEBI" id="CHEBI:30616"/>
        <dbReference type="ChEBI" id="CHEBI:44841"/>
        <dbReference type="ChEBI" id="CHEBI:72950"/>
        <dbReference type="ChEBI" id="CHEBI:456215"/>
        <dbReference type="EC" id="2.7.6.3"/>
    </reaction>
</comment>
<dbReference type="PROSITE" id="PS00794">
    <property type="entry name" value="HPPK"/>
    <property type="match status" value="1"/>
</dbReference>
<protein>
    <recommendedName>
        <fullName evidence="3">2-amino-4-hydroxy-6-hydroxymethyldihydropteridine diphosphokinase</fullName>
        <ecNumber evidence="3">2.7.6.3</ecNumber>
    </recommendedName>
</protein>
<reference evidence="10 11" key="1">
    <citation type="journal article" date="2023" name="Int. J. Syst. Evol. Microbiol.">
        <title>Streptococcus sciuri sp. nov., Staphylococcus marylandisciuri sp. nov. and Staphylococcus americanisciuri sp. nov., isolated from faeces of eastern grey squirrel (Sciurus carolinensis).</title>
        <authorList>
            <person name="Volokhov D.V."/>
            <person name="Zagorodnyaya T.A."/>
            <person name="Furtak V.A."/>
            <person name="Nattanmai G."/>
            <person name="Randall L."/>
            <person name="Jose S."/>
            <person name="Gao Y."/>
            <person name="Eisenberg T."/>
            <person name="Delmonte P."/>
            <person name="Blom J."/>
            <person name="Mitchell K.K."/>
        </authorList>
    </citation>
    <scope>NUCLEOTIDE SEQUENCE [LARGE SCALE GENOMIC DNA]</scope>
    <source>
        <strain evidence="10 11">SQ9-PEA</strain>
    </source>
</reference>
<evidence type="ECO:0000256" key="2">
    <source>
        <dbReference type="ARBA" id="ARBA00005051"/>
    </source>
</evidence>
<evidence type="ECO:0000256" key="4">
    <source>
        <dbReference type="ARBA" id="ARBA00022679"/>
    </source>
</evidence>
<dbReference type="PANTHER" id="PTHR43071">
    <property type="entry name" value="2-AMINO-4-HYDROXY-6-HYDROXYMETHYLDIHYDROPTERIDINE PYROPHOSPHOKINASE"/>
    <property type="match status" value="1"/>
</dbReference>
<evidence type="ECO:0000256" key="8">
    <source>
        <dbReference type="ARBA" id="ARBA00022909"/>
    </source>
</evidence>
<evidence type="ECO:0000313" key="10">
    <source>
        <dbReference type="EMBL" id="MCS4487422.1"/>
    </source>
</evidence>
<accession>A0ABT2F6I3</accession>
<dbReference type="RefSeq" id="WP_259136442.1">
    <property type="nucleotide sequence ID" value="NZ_JANUXX010000001.1"/>
</dbReference>
<keyword evidence="11" id="KW-1185">Reference proteome</keyword>
<dbReference type="InterPro" id="IPR035907">
    <property type="entry name" value="Hppk_sf"/>
</dbReference>
<comment type="caution">
    <text evidence="10">The sequence shown here is derived from an EMBL/GenBank/DDBJ whole genome shotgun (WGS) entry which is preliminary data.</text>
</comment>
<dbReference type="GO" id="GO:0003848">
    <property type="term" value="F:2-amino-4-hydroxy-6-hydroxymethyldihydropteridine diphosphokinase activity"/>
    <property type="evidence" value="ECO:0007669"/>
    <property type="project" value="UniProtKB-EC"/>
</dbReference>
<gene>
    <name evidence="10" type="primary">folK</name>
    <name evidence="10" type="ORF">NXS10_00295</name>
</gene>
<dbReference type="PANTHER" id="PTHR43071:SF1">
    <property type="entry name" value="2-AMINO-4-HYDROXY-6-HYDROXYMETHYLDIHYDROPTERIDINE PYROPHOSPHOKINASE"/>
    <property type="match status" value="1"/>
</dbReference>
<evidence type="ECO:0000313" key="11">
    <source>
        <dbReference type="Proteomes" id="UP001206548"/>
    </source>
</evidence>
<evidence type="ECO:0000256" key="7">
    <source>
        <dbReference type="ARBA" id="ARBA00022840"/>
    </source>
</evidence>
<sequence>MSKVYLSLGSNMGNRKAYLEEAVLAISQLKDTKLVAVSSVYETAAWGNTNQADFLNLCCLLETSLLPNILLEKTQAIENQLGRMRHVHWGPRTIDIDLLLYDDQTVNSKLLIIPHPYMCERAFVLKPLLDLEATLSLPNGDKLADYLDRLDTTDIHYHSDLSLPSSALKQ</sequence>
<dbReference type="Gene3D" id="3.30.70.560">
    <property type="entry name" value="7,8-Dihydro-6-hydroxymethylpterin-pyrophosphokinase HPPK"/>
    <property type="match status" value="1"/>
</dbReference>
<name>A0ABT2F6I3_9STRE</name>
<organism evidence="10 11">
    <name type="scientific">Streptococcus sciuri</name>
    <dbReference type="NCBI Taxonomy" id="2973939"/>
    <lineage>
        <taxon>Bacteria</taxon>
        <taxon>Bacillati</taxon>
        <taxon>Bacillota</taxon>
        <taxon>Bacilli</taxon>
        <taxon>Lactobacillales</taxon>
        <taxon>Streptococcaceae</taxon>
        <taxon>Streptococcus</taxon>
    </lineage>
</organism>
<dbReference type="Proteomes" id="UP001206548">
    <property type="component" value="Unassembled WGS sequence"/>
</dbReference>
<evidence type="ECO:0000259" key="9">
    <source>
        <dbReference type="PROSITE" id="PS00794"/>
    </source>
</evidence>
<evidence type="ECO:0000256" key="3">
    <source>
        <dbReference type="ARBA" id="ARBA00013253"/>
    </source>
</evidence>
<dbReference type="EC" id="2.7.6.3" evidence="3"/>
<keyword evidence="8" id="KW-0289">Folate biosynthesis</keyword>
<keyword evidence="7" id="KW-0067">ATP-binding</keyword>
<evidence type="ECO:0000256" key="5">
    <source>
        <dbReference type="ARBA" id="ARBA00022741"/>
    </source>
</evidence>
<evidence type="ECO:0000256" key="6">
    <source>
        <dbReference type="ARBA" id="ARBA00022777"/>
    </source>
</evidence>
<dbReference type="EMBL" id="JANUXX010000001">
    <property type="protein sequence ID" value="MCS4487422.1"/>
    <property type="molecule type" value="Genomic_DNA"/>
</dbReference>
<dbReference type="Pfam" id="PF01288">
    <property type="entry name" value="HPPK"/>
    <property type="match status" value="1"/>
</dbReference>
<keyword evidence="4 10" id="KW-0808">Transferase</keyword>
<feature type="domain" description="7,8-dihydro-6-hydroxymethylpterin-pyrophosphokinase" evidence="9">
    <location>
        <begin position="88"/>
        <end position="99"/>
    </location>
</feature>
<keyword evidence="6" id="KW-0418">Kinase</keyword>
<comment type="pathway">
    <text evidence="2">Cofactor biosynthesis; tetrahydrofolate biosynthesis; 2-amino-4-hydroxy-6-hydroxymethyl-7,8-dihydropteridine diphosphate from 7,8-dihydroneopterin triphosphate: step 4/4.</text>
</comment>
<evidence type="ECO:0000256" key="1">
    <source>
        <dbReference type="ARBA" id="ARBA00000198"/>
    </source>
</evidence>
<dbReference type="NCBIfam" id="TIGR01498">
    <property type="entry name" value="folK"/>
    <property type="match status" value="1"/>
</dbReference>
<dbReference type="SUPFAM" id="SSF55083">
    <property type="entry name" value="6-hydroxymethyl-7,8-dihydropterin pyrophosphokinase, HPPK"/>
    <property type="match status" value="1"/>
</dbReference>
<proteinExistence type="predicted"/>
<dbReference type="InterPro" id="IPR000550">
    <property type="entry name" value="Hppk"/>
</dbReference>